<comment type="caution">
    <text evidence="2">The sequence shown here is derived from an EMBL/GenBank/DDBJ whole genome shotgun (WGS) entry which is preliminary data.</text>
</comment>
<evidence type="ECO:0000313" key="3">
    <source>
        <dbReference type="Proteomes" id="UP000292580"/>
    </source>
</evidence>
<gene>
    <name evidence="2" type="ORF">CUJ86_08750</name>
</gene>
<dbReference type="Proteomes" id="UP000292580">
    <property type="component" value="Unassembled WGS sequence"/>
</dbReference>
<keyword evidence="3" id="KW-1185">Reference proteome</keyword>
<proteinExistence type="predicted"/>
<accession>A0A483CSD6</accession>
<feature type="compositionally biased region" description="Gly residues" evidence="1">
    <location>
        <begin position="1"/>
        <end position="20"/>
    </location>
</feature>
<evidence type="ECO:0000313" key="2">
    <source>
        <dbReference type="EMBL" id="TAJ44111.1"/>
    </source>
</evidence>
<feature type="region of interest" description="Disordered" evidence="1">
    <location>
        <begin position="1"/>
        <end position="50"/>
    </location>
</feature>
<evidence type="ECO:0000256" key="1">
    <source>
        <dbReference type="SAM" id="MobiDB-lite"/>
    </source>
</evidence>
<protein>
    <recommendedName>
        <fullName evidence="4">DUF5320 domain-containing protein</fullName>
    </recommendedName>
</protein>
<dbReference type="AlphaFoldDB" id="A0A483CSD6"/>
<evidence type="ECO:0008006" key="4">
    <source>
        <dbReference type="Google" id="ProtNLM"/>
    </source>
</evidence>
<dbReference type="Pfam" id="PF17253">
    <property type="entry name" value="DUF5320"/>
    <property type="match status" value="1"/>
</dbReference>
<feature type="compositionally biased region" description="Polar residues" evidence="1">
    <location>
        <begin position="32"/>
        <end position="43"/>
    </location>
</feature>
<reference evidence="2 3" key="1">
    <citation type="submission" date="2017-11" db="EMBL/GenBank/DDBJ databases">
        <title>Isolation and Characterization of Methanofollis Species from Methane Seep Offshore SW Taiwan.</title>
        <authorList>
            <person name="Teng N.-H."/>
            <person name="Lai M.-C."/>
            <person name="Chen S.-C."/>
        </authorList>
    </citation>
    <scope>NUCLEOTIDE SEQUENCE [LARGE SCALE GENOMIC DNA]</scope>
    <source>
        <strain evidence="2 3">FWC-SCC2</strain>
    </source>
</reference>
<name>A0A483CSD6_9EURY</name>
<organism evidence="2 3">
    <name type="scientific">Methanofollis fontis</name>
    <dbReference type="NCBI Taxonomy" id="2052832"/>
    <lineage>
        <taxon>Archaea</taxon>
        <taxon>Methanobacteriati</taxon>
        <taxon>Methanobacteriota</taxon>
        <taxon>Stenosarchaea group</taxon>
        <taxon>Methanomicrobia</taxon>
        <taxon>Methanomicrobiales</taxon>
        <taxon>Methanomicrobiaceae</taxon>
        <taxon>Methanofollis</taxon>
    </lineage>
</organism>
<dbReference type="InterPro" id="IPR035205">
    <property type="entry name" value="DUF5320"/>
</dbReference>
<dbReference type="EMBL" id="PGCL01000003">
    <property type="protein sequence ID" value="TAJ44111.1"/>
    <property type="molecule type" value="Genomic_DNA"/>
</dbReference>
<sequence length="83" mass="8425">MPGFDGTGPRGMGPMTGRGLGRCRPAAPVVSTAAQTPQETTGTAVPPPQNMMYGVGRGGIPWGCGCGFCGGRGRGRFGGRGRW</sequence>